<accession>A0A1K1NW24</accession>
<dbReference type="OrthoDB" id="670761at2"/>
<evidence type="ECO:0008006" key="5">
    <source>
        <dbReference type="Google" id="ProtNLM"/>
    </source>
</evidence>
<protein>
    <recommendedName>
        <fullName evidence="5">Beta-lactamase-inhibitor-like, PepSY-like</fullName>
    </recommendedName>
</protein>
<evidence type="ECO:0000313" key="4">
    <source>
        <dbReference type="Proteomes" id="UP001326715"/>
    </source>
</evidence>
<dbReference type="RefSeq" id="WP_072358544.1">
    <property type="nucleotide sequence ID" value="NZ_CBHWAX010000021.1"/>
</dbReference>
<dbReference type="Proteomes" id="UP001326715">
    <property type="component" value="Chromosome"/>
</dbReference>
<dbReference type="EMBL" id="CP140154">
    <property type="protein sequence ID" value="WQG87644.1"/>
    <property type="molecule type" value="Genomic_DNA"/>
</dbReference>
<dbReference type="EMBL" id="FPIZ01000004">
    <property type="protein sequence ID" value="SFW39473.1"/>
    <property type="molecule type" value="Genomic_DNA"/>
</dbReference>
<evidence type="ECO:0000313" key="2">
    <source>
        <dbReference type="EMBL" id="WQG87644.1"/>
    </source>
</evidence>
<organism evidence="1 3">
    <name type="scientific">Chitinophaga sancti</name>
    <dbReference type="NCBI Taxonomy" id="1004"/>
    <lineage>
        <taxon>Bacteria</taxon>
        <taxon>Pseudomonadati</taxon>
        <taxon>Bacteroidota</taxon>
        <taxon>Chitinophagia</taxon>
        <taxon>Chitinophagales</taxon>
        <taxon>Chitinophagaceae</taxon>
        <taxon>Chitinophaga</taxon>
    </lineage>
</organism>
<reference evidence="1 3" key="1">
    <citation type="submission" date="2016-11" db="EMBL/GenBank/DDBJ databases">
        <authorList>
            <person name="Jaros S."/>
            <person name="Januszkiewicz K."/>
            <person name="Wedrychowicz H."/>
        </authorList>
    </citation>
    <scope>NUCLEOTIDE SEQUENCE [LARGE SCALE GENOMIC DNA]</scope>
    <source>
        <strain evidence="1 3">DSM 784</strain>
    </source>
</reference>
<sequence>MKQFSSKISNHIAPVGVRPFGRFKKLLLLVAIAVFTSVYSFAGTGAKELEASSTLKTAMEKEFTGASGIKWYSDDNKTFMARFTLNEHNITAYFDGEGHLLATRRYVDVVNLPLAVSTKLAQRYPNEAIRWVVEFQIEGATAYYVTLEGSNTWKVIKASANGDLSVHQRMKKA</sequence>
<evidence type="ECO:0000313" key="3">
    <source>
        <dbReference type="Proteomes" id="UP000183788"/>
    </source>
</evidence>
<name>A0A1K1NW24_9BACT</name>
<proteinExistence type="predicted"/>
<keyword evidence="4" id="KW-1185">Reference proteome</keyword>
<dbReference type="Gene3D" id="3.10.450.360">
    <property type="match status" value="1"/>
</dbReference>
<gene>
    <name evidence="1" type="ORF">SAMN05661012_01524</name>
    <name evidence="2" type="ORF">SR876_22210</name>
</gene>
<reference evidence="2 4" key="2">
    <citation type="submission" date="2023-11" db="EMBL/GenBank/DDBJ databases">
        <title>MicrobeMod: A computational toolkit for identifying prokaryotic methylation and restriction-modification with nanopore sequencing.</title>
        <authorList>
            <person name="Crits-Christoph A."/>
            <person name="Kang S.C."/>
            <person name="Lee H."/>
            <person name="Ostrov N."/>
        </authorList>
    </citation>
    <scope>NUCLEOTIDE SEQUENCE [LARGE SCALE GENOMIC DNA]</scope>
    <source>
        <strain evidence="2 4">ATCC 23090</strain>
    </source>
</reference>
<dbReference type="AlphaFoldDB" id="A0A1K1NW24"/>
<dbReference type="SUPFAM" id="SSF160574">
    <property type="entry name" value="BT0923-like"/>
    <property type="match status" value="1"/>
</dbReference>
<evidence type="ECO:0000313" key="1">
    <source>
        <dbReference type="EMBL" id="SFW39473.1"/>
    </source>
</evidence>
<dbReference type="Proteomes" id="UP000183788">
    <property type="component" value="Unassembled WGS sequence"/>
</dbReference>
<dbReference type="STRING" id="1004.SAMN05661012_01524"/>